<dbReference type="SUPFAM" id="SSF51905">
    <property type="entry name" value="FAD/NAD(P)-binding domain"/>
    <property type="match status" value="1"/>
</dbReference>
<name>A0A0J7M3G8_9GAMM</name>
<comment type="caution">
    <text evidence="1">The sequence shown here is derived from an EMBL/GenBank/DDBJ whole genome shotgun (WGS) entry which is preliminary data.</text>
</comment>
<proteinExistence type="predicted"/>
<dbReference type="STRING" id="1658765.Msub_11748"/>
<dbReference type="Proteomes" id="UP000036102">
    <property type="component" value="Unassembled WGS sequence"/>
</dbReference>
<accession>A0A0J7M3G8</accession>
<dbReference type="InterPro" id="IPR036188">
    <property type="entry name" value="FAD/NAD-bd_sf"/>
</dbReference>
<dbReference type="AlphaFoldDB" id="A0A0J7M3G8"/>
<protein>
    <recommendedName>
        <fullName evidence="3">Dehydrogenase (Flavoprotein)</fullName>
    </recommendedName>
</protein>
<organism evidence="1 2">
    <name type="scientific">Marinobacter subterrani</name>
    <dbReference type="NCBI Taxonomy" id="1658765"/>
    <lineage>
        <taxon>Bacteria</taxon>
        <taxon>Pseudomonadati</taxon>
        <taxon>Pseudomonadota</taxon>
        <taxon>Gammaproteobacteria</taxon>
        <taxon>Pseudomonadales</taxon>
        <taxon>Marinobacteraceae</taxon>
        <taxon>Marinobacter</taxon>
    </lineage>
</organism>
<evidence type="ECO:0000313" key="2">
    <source>
        <dbReference type="Proteomes" id="UP000036102"/>
    </source>
</evidence>
<reference evidence="1 2" key="1">
    <citation type="submission" date="2015-06" db="EMBL/GenBank/DDBJ databases">
        <title>Marinobacter subterrani, a genetically tractable neutrophilic iron-oxidizing strain isolated from the Soudan Iron Mine.</title>
        <authorList>
            <person name="Bonis B.M."/>
            <person name="Gralnick J.A."/>
        </authorList>
    </citation>
    <scope>NUCLEOTIDE SEQUENCE [LARGE SCALE GENOMIC DNA]</scope>
    <source>
        <strain evidence="1 2">JG233</strain>
    </source>
</reference>
<evidence type="ECO:0000313" key="1">
    <source>
        <dbReference type="EMBL" id="KMQ75540.1"/>
    </source>
</evidence>
<sequence length="352" mass="38505">MLVEREASATHKICGEFLSAETQGYLRRLGLDLGALGGHVISHLRLVRQKTIVETALPFNALGLSRYRLDEALLNHASRSGALLWRGQRASVSDIRGPVIDVDVQSAGTIRTNTLFLATGKHDLRELRRHPETPPEDLVGFKMHFDVDSAQRDALANHIELVLFAHGYAGLQRVEDGRVNLCLLAEGSWLKACGGSWEGLLEELLRTCPHLQRRLSNAVPLLSQPLTIYRVPYGFVYNPPANSADNIYRLGDQVGVIPSFSGDGMGIALHSGVVAATHYLAGSGAGNYHRQIRHDIASQIWRAGLLYRASRWAPGQRLFMGWAGLTPRSLSLAASLTRVPPSAVTRAMGLMS</sequence>
<evidence type="ECO:0008006" key="3">
    <source>
        <dbReference type="Google" id="ProtNLM"/>
    </source>
</evidence>
<keyword evidence="2" id="KW-1185">Reference proteome</keyword>
<dbReference type="PATRIC" id="fig|1658765.3.peg.1742"/>
<dbReference type="EMBL" id="LFBU01000001">
    <property type="protein sequence ID" value="KMQ75540.1"/>
    <property type="molecule type" value="Genomic_DNA"/>
</dbReference>
<dbReference type="Gene3D" id="3.50.50.60">
    <property type="entry name" value="FAD/NAD(P)-binding domain"/>
    <property type="match status" value="1"/>
</dbReference>
<gene>
    <name evidence="1" type="ORF">Msub_11748</name>
</gene>